<dbReference type="PROSITE" id="PS00674">
    <property type="entry name" value="AAA"/>
    <property type="match status" value="1"/>
</dbReference>
<dbReference type="InterPro" id="IPR003959">
    <property type="entry name" value="ATPase_AAA_core"/>
</dbReference>
<evidence type="ECO:0000256" key="5">
    <source>
        <dbReference type="ARBA" id="ARBA00023054"/>
    </source>
</evidence>
<dbReference type="SMART" id="SM00382">
    <property type="entry name" value="AAA"/>
    <property type="match status" value="1"/>
</dbReference>
<feature type="transmembrane region" description="Helical" evidence="9">
    <location>
        <begin position="12"/>
        <end position="33"/>
    </location>
</feature>
<dbReference type="GO" id="GO:0016887">
    <property type="term" value="F:ATP hydrolysis activity"/>
    <property type="evidence" value="ECO:0007669"/>
    <property type="project" value="InterPro"/>
</dbReference>
<dbReference type="Pfam" id="PF17862">
    <property type="entry name" value="AAA_lid_3"/>
    <property type="match status" value="1"/>
</dbReference>
<feature type="domain" description="AAA+ ATPase" evidence="10">
    <location>
        <begin position="119"/>
        <end position="257"/>
    </location>
</feature>
<gene>
    <name evidence="11" type="primary">g147</name>
    <name evidence="11" type="ORF">C2E20_0147</name>
</gene>
<evidence type="ECO:0000256" key="8">
    <source>
        <dbReference type="SAM" id="MobiDB-lite"/>
    </source>
</evidence>
<evidence type="ECO:0000256" key="3">
    <source>
        <dbReference type="ARBA" id="ARBA00022787"/>
    </source>
</evidence>
<dbReference type="OrthoDB" id="10254455at2759"/>
<dbReference type="Proteomes" id="UP000239649">
    <property type="component" value="Unassembled WGS sequence"/>
</dbReference>
<evidence type="ECO:0000313" key="11">
    <source>
        <dbReference type="EMBL" id="PSC76681.1"/>
    </source>
</evidence>
<dbReference type="GO" id="GO:0005524">
    <property type="term" value="F:ATP binding"/>
    <property type="evidence" value="ECO:0007669"/>
    <property type="project" value="UniProtKB-KW"/>
</dbReference>
<keyword evidence="9" id="KW-0472">Membrane</keyword>
<dbReference type="PANTHER" id="PTHR45644">
    <property type="entry name" value="AAA ATPASE, PUTATIVE (AFU_ORTHOLOGUE AFUA_2G12920)-RELATED-RELATED"/>
    <property type="match status" value="1"/>
</dbReference>
<keyword evidence="12" id="KW-1185">Reference proteome</keyword>
<dbReference type="InterPro" id="IPR027417">
    <property type="entry name" value="P-loop_NTPase"/>
</dbReference>
<evidence type="ECO:0000259" key="10">
    <source>
        <dbReference type="SMART" id="SM00382"/>
    </source>
</evidence>
<evidence type="ECO:0000256" key="9">
    <source>
        <dbReference type="SAM" id="Phobius"/>
    </source>
</evidence>
<keyword evidence="9" id="KW-1133">Transmembrane helix</keyword>
<dbReference type="InterPro" id="IPR051701">
    <property type="entry name" value="Mito_OM_Translocase_MSP1"/>
</dbReference>
<evidence type="ECO:0000256" key="4">
    <source>
        <dbReference type="ARBA" id="ARBA00022840"/>
    </source>
</evidence>
<keyword evidence="2 7" id="KW-0547">Nucleotide-binding</keyword>
<dbReference type="SUPFAM" id="SSF52540">
    <property type="entry name" value="P-loop containing nucleoside triphosphate hydrolases"/>
    <property type="match status" value="1"/>
</dbReference>
<evidence type="ECO:0000313" key="12">
    <source>
        <dbReference type="Proteomes" id="UP000239649"/>
    </source>
</evidence>
<dbReference type="InterPro" id="IPR041569">
    <property type="entry name" value="AAA_lid_3"/>
</dbReference>
<organism evidence="11 12">
    <name type="scientific">Micractinium conductrix</name>
    <dbReference type="NCBI Taxonomy" id="554055"/>
    <lineage>
        <taxon>Eukaryota</taxon>
        <taxon>Viridiplantae</taxon>
        <taxon>Chlorophyta</taxon>
        <taxon>core chlorophytes</taxon>
        <taxon>Trebouxiophyceae</taxon>
        <taxon>Chlorellales</taxon>
        <taxon>Chlorellaceae</taxon>
        <taxon>Chlorella clade</taxon>
        <taxon>Micractinium</taxon>
    </lineage>
</organism>
<feature type="region of interest" description="Disordered" evidence="8">
    <location>
        <begin position="278"/>
        <end position="341"/>
    </location>
</feature>
<dbReference type="Gene3D" id="1.10.8.60">
    <property type="match status" value="2"/>
</dbReference>
<evidence type="ECO:0000256" key="1">
    <source>
        <dbReference type="ARBA" id="ARBA00004572"/>
    </source>
</evidence>
<comment type="subcellular location">
    <subcellularLocation>
        <location evidence="1">Mitochondrion outer membrane</location>
        <topology evidence="1">Single-pass membrane protein</topology>
    </subcellularLocation>
</comment>
<evidence type="ECO:0000256" key="6">
    <source>
        <dbReference type="ARBA" id="ARBA00023128"/>
    </source>
</evidence>
<keyword evidence="3" id="KW-1000">Mitochondrion outer membrane</keyword>
<dbReference type="Pfam" id="PF00004">
    <property type="entry name" value="AAA"/>
    <property type="match status" value="1"/>
</dbReference>
<keyword evidence="9" id="KW-0812">Transmembrane</keyword>
<dbReference type="AlphaFoldDB" id="A0A2P6VRI0"/>
<dbReference type="STRING" id="554055.A0A2P6VRI0"/>
<dbReference type="InterPro" id="IPR003593">
    <property type="entry name" value="AAA+_ATPase"/>
</dbReference>
<accession>A0A2P6VRI0</accession>
<feature type="compositionally biased region" description="Gly residues" evidence="8">
    <location>
        <begin position="301"/>
        <end position="312"/>
    </location>
</feature>
<keyword evidence="5" id="KW-0175">Coiled coil</keyword>
<sequence length="444" mass="47318">MARGAASHKQTILEVSYLGLSMLGSWLILRWALKQMDPNRSAKHMAKERRKELARRLGRDIKLDGAYEDVVAQAVCNPKAIDVKLNDVGGLDHIIEDVTRNVITPMRFPSLYKSSLLRQKRGVLLYGPPGTGKTMLAKALAKECDACFILLKSSTILSKWYGDSSKLVAAVWSLANKLQPCILFIDEVDSLLGQRNHQEHEATTAIKTEFMQLWEGFETTPGSNILVLGATNKKEALDDAVLRRFSLQYEVQLPNAEQREAILRLTLARHAKEIGPGYLDPELLPDPPQPAGTQQLAIGDGSAGGSGGGGAPADGAAGSGSNSGALVASSSGSGGGGAPTLRWLAQQTDGFSGSDLVQLCSQAAAVPIQDLIDGEPQDLRPLSRADFEKVFAQFTPPSRAAQEVRRRTAAAGGAGGNGSAASATDMQLTMLVEALRQVLGPDGR</sequence>
<feature type="region of interest" description="Disordered" evidence="8">
    <location>
        <begin position="398"/>
        <end position="422"/>
    </location>
</feature>
<dbReference type="EMBL" id="LHPF02000001">
    <property type="protein sequence ID" value="PSC76681.1"/>
    <property type="molecule type" value="Genomic_DNA"/>
</dbReference>
<dbReference type="PANTHER" id="PTHR45644:SF3">
    <property type="entry name" value="FI08533P-RELATED"/>
    <property type="match status" value="1"/>
</dbReference>
<evidence type="ECO:0000256" key="7">
    <source>
        <dbReference type="RuleBase" id="RU003651"/>
    </source>
</evidence>
<dbReference type="GO" id="GO:0005741">
    <property type="term" value="C:mitochondrial outer membrane"/>
    <property type="evidence" value="ECO:0007669"/>
    <property type="project" value="UniProtKB-SubCell"/>
</dbReference>
<protein>
    <submittedName>
        <fullName evidence="11">ATPase family AAA domain-containing 1-like</fullName>
    </submittedName>
</protein>
<comment type="caution">
    <text evidence="11">The sequence shown here is derived from an EMBL/GenBank/DDBJ whole genome shotgun (WGS) entry which is preliminary data.</text>
</comment>
<keyword evidence="4 7" id="KW-0067">ATP-binding</keyword>
<keyword evidence="6" id="KW-0496">Mitochondrion</keyword>
<name>A0A2P6VRI0_9CHLO</name>
<comment type="similarity">
    <text evidence="7">Belongs to the AAA ATPase family.</text>
</comment>
<reference evidence="11 12" key="1">
    <citation type="journal article" date="2018" name="Plant J.">
        <title>Genome sequences of Chlorella sorokiniana UTEX 1602 and Micractinium conductrix SAG 241.80: implications to maltose excretion by a green alga.</title>
        <authorList>
            <person name="Arriola M.B."/>
            <person name="Velmurugan N."/>
            <person name="Zhang Y."/>
            <person name="Plunkett M.H."/>
            <person name="Hondzo H."/>
            <person name="Barney B.M."/>
        </authorList>
    </citation>
    <scope>NUCLEOTIDE SEQUENCE [LARGE SCALE GENOMIC DNA]</scope>
    <source>
        <strain evidence="11 12">SAG 241.80</strain>
    </source>
</reference>
<proteinExistence type="inferred from homology"/>
<feature type="compositionally biased region" description="Low complexity" evidence="8">
    <location>
        <begin position="313"/>
        <end position="331"/>
    </location>
</feature>
<dbReference type="InterPro" id="IPR003960">
    <property type="entry name" value="ATPase_AAA_CS"/>
</dbReference>
<dbReference type="FunFam" id="3.40.50.300:FF:001025">
    <property type="entry name" value="ATPase family, AAA domain-containing 2B"/>
    <property type="match status" value="1"/>
</dbReference>
<evidence type="ECO:0000256" key="2">
    <source>
        <dbReference type="ARBA" id="ARBA00022741"/>
    </source>
</evidence>
<dbReference type="Gene3D" id="3.40.50.300">
    <property type="entry name" value="P-loop containing nucleotide triphosphate hydrolases"/>
    <property type="match status" value="1"/>
</dbReference>